<evidence type="ECO:0008006" key="4">
    <source>
        <dbReference type="Google" id="ProtNLM"/>
    </source>
</evidence>
<name>A0A2G5TX91_9PELO</name>
<reference evidence="3" key="1">
    <citation type="submission" date="2017-10" db="EMBL/GenBank/DDBJ databases">
        <title>Rapid genome shrinkage in a self-fertile nematode reveals novel sperm competition proteins.</title>
        <authorList>
            <person name="Yin D."/>
            <person name="Schwarz E.M."/>
            <person name="Thomas C.G."/>
            <person name="Felde R.L."/>
            <person name="Korf I.F."/>
            <person name="Cutter A.D."/>
            <person name="Schartner C.M."/>
            <person name="Ralston E.J."/>
            <person name="Meyer B.J."/>
            <person name="Haag E.S."/>
        </authorList>
    </citation>
    <scope>NUCLEOTIDE SEQUENCE [LARGE SCALE GENOMIC DNA]</scope>
    <source>
        <strain evidence="3">JU1422</strain>
    </source>
</reference>
<feature type="region of interest" description="Disordered" evidence="1">
    <location>
        <begin position="112"/>
        <end position="212"/>
    </location>
</feature>
<protein>
    <recommendedName>
        <fullName evidence="4">DUF38 domain-containing protein</fullName>
    </recommendedName>
</protein>
<accession>A0A2G5TX91</accession>
<comment type="caution">
    <text evidence="2">The sequence shown here is derived from an EMBL/GenBank/DDBJ whole genome shotgun (WGS) entry which is preliminary data.</text>
</comment>
<feature type="compositionally biased region" description="Basic and acidic residues" evidence="1">
    <location>
        <begin position="54"/>
        <end position="67"/>
    </location>
</feature>
<gene>
    <name evidence="2" type="primary">Cnig_chr_IV.g12458</name>
    <name evidence="2" type="ORF">B9Z55_012458</name>
</gene>
<organism evidence="2 3">
    <name type="scientific">Caenorhabditis nigoni</name>
    <dbReference type="NCBI Taxonomy" id="1611254"/>
    <lineage>
        <taxon>Eukaryota</taxon>
        <taxon>Metazoa</taxon>
        <taxon>Ecdysozoa</taxon>
        <taxon>Nematoda</taxon>
        <taxon>Chromadorea</taxon>
        <taxon>Rhabditida</taxon>
        <taxon>Rhabditina</taxon>
        <taxon>Rhabditomorpha</taxon>
        <taxon>Rhabditoidea</taxon>
        <taxon>Rhabditidae</taxon>
        <taxon>Peloderinae</taxon>
        <taxon>Caenorhabditis</taxon>
    </lineage>
</organism>
<evidence type="ECO:0000313" key="3">
    <source>
        <dbReference type="Proteomes" id="UP000230233"/>
    </source>
</evidence>
<keyword evidence="3" id="KW-1185">Reference proteome</keyword>
<evidence type="ECO:0000256" key="1">
    <source>
        <dbReference type="SAM" id="MobiDB-lite"/>
    </source>
</evidence>
<sequence>MKIFFFEMDNIEKFTFQMSHPLQTDGQKLKEYVQKLYRKRLSIREAHREVCSQISRDLRGEGEDTPRSSRASKQETPPPRPLHRTVSEDEEARISRMLADLNLAPKEVLPGPSVEFKSSEDQRNWCHDAPIPDGYQGPVHTSSEDLPGPSTKNRSFSDPSPAVPARLVEAVERDRSFSTTNSSSELLKRGAHFSKEEPSSGPNPKKPKIEGSRPIILVNMSETPLRPFRDDCVERGGTYDVYETFENGPNDQFPLTDIYGIYLDEMVDEMQGIERDETQMIQNSEDIFKLFFIRRMCTESSRVAGCLSLPIKSVAWTTGYRIIQLDLIDFNDSKIQIQYLWQPNGALVRYGDNEPVPVNGKEYEDVACCDFVYILKGVNLKLDWLAFYIEAYSPLHPGVFPNLDVFYLMRMFMTQVIAKKALEVSKFRFMLSRRFAFDPKIGHMFSYHHCMDWLQTWLQPVEGLSIWVWDDSEVSTTNKKFRPKSDSMERLQYEAIDLFMYPKISLWMEAKKIEIRDLIKINWNYFYHFEIVNLEKLDAWLVLHICEVLKKQIATQGCIVYLDENLDFEEIQQILAHFKFGEFSDEENPKMLKFVSEKHDYEVFVEFGDKEIQISVKEIPLELRPKPKPIPFKTTPRKFAHL</sequence>
<dbReference type="AlphaFoldDB" id="A0A2G5TX91"/>
<feature type="compositionally biased region" description="Basic and acidic residues" evidence="1">
    <location>
        <begin position="117"/>
        <end position="126"/>
    </location>
</feature>
<proteinExistence type="predicted"/>
<dbReference type="EMBL" id="PDUG01000004">
    <property type="protein sequence ID" value="PIC31929.1"/>
    <property type="molecule type" value="Genomic_DNA"/>
</dbReference>
<dbReference type="OrthoDB" id="10286454at2759"/>
<evidence type="ECO:0000313" key="2">
    <source>
        <dbReference type="EMBL" id="PIC31929.1"/>
    </source>
</evidence>
<dbReference type="Proteomes" id="UP000230233">
    <property type="component" value="Chromosome IV"/>
</dbReference>
<feature type="region of interest" description="Disordered" evidence="1">
    <location>
        <begin position="54"/>
        <end position="90"/>
    </location>
</feature>